<name>A0A3M7SXH8_BRAPC</name>
<evidence type="ECO:0000313" key="18">
    <source>
        <dbReference type="EMBL" id="RNA40288.1"/>
    </source>
</evidence>
<dbReference type="Gene3D" id="3.30.160.360">
    <property type="match status" value="1"/>
</dbReference>
<dbReference type="SMART" id="SM00317">
    <property type="entry name" value="SET"/>
    <property type="match status" value="1"/>
</dbReference>
<dbReference type="EMBL" id="REGN01000654">
    <property type="protein sequence ID" value="RNA40288.1"/>
    <property type="molecule type" value="Genomic_DNA"/>
</dbReference>
<evidence type="ECO:0000256" key="14">
    <source>
        <dbReference type="SAM" id="MobiDB-lite"/>
    </source>
</evidence>
<evidence type="ECO:0000256" key="10">
    <source>
        <dbReference type="ARBA" id="ARBA00022853"/>
    </source>
</evidence>
<dbReference type="InterPro" id="IPR003889">
    <property type="entry name" value="FYrich_C"/>
</dbReference>
<feature type="compositionally biased region" description="Polar residues" evidence="14">
    <location>
        <begin position="265"/>
        <end position="285"/>
    </location>
</feature>
<comment type="subcellular location">
    <subcellularLocation>
        <location evidence="1">Nucleus</location>
    </subcellularLocation>
</comment>
<keyword evidence="7" id="KW-0677">Repeat</keyword>
<comment type="caution">
    <text evidence="18">The sequence shown here is derived from an EMBL/GenBank/DDBJ whole genome shotgun (WGS) entry which is preliminary data.</text>
</comment>
<feature type="region of interest" description="Disordered" evidence="14">
    <location>
        <begin position="1085"/>
        <end position="1108"/>
    </location>
</feature>
<accession>A0A3M7SXH8</accession>
<organism evidence="18 19">
    <name type="scientific">Brachionus plicatilis</name>
    <name type="common">Marine rotifer</name>
    <name type="synonym">Brachionus muelleri</name>
    <dbReference type="NCBI Taxonomy" id="10195"/>
    <lineage>
        <taxon>Eukaryota</taxon>
        <taxon>Metazoa</taxon>
        <taxon>Spiralia</taxon>
        <taxon>Gnathifera</taxon>
        <taxon>Rotifera</taxon>
        <taxon>Eurotatoria</taxon>
        <taxon>Monogononta</taxon>
        <taxon>Pseudotrocha</taxon>
        <taxon>Ploima</taxon>
        <taxon>Brachionidae</taxon>
        <taxon>Brachionus</taxon>
    </lineage>
</organism>
<protein>
    <submittedName>
        <fullName evidence="18">Histone-lysine N-methyltransferase trr</fullName>
        <ecNumber evidence="18">2.1.1.43</ecNumber>
    </submittedName>
</protein>
<evidence type="ECO:0000256" key="11">
    <source>
        <dbReference type="ARBA" id="ARBA00023015"/>
    </source>
</evidence>
<evidence type="ECO:0000256" key="5">
    <source>
        <dbReference type="ARBA" id="ARBA00022691"/>
    </source>
</evidence>
<dbReference type="SMART" id="SM00542">
    <property type="entry name" value="FYRC"/>
    <property type="match status" value="1"/>
</dbReference>
<dbReference type="PROSITE" id="PS50280">
    <property type="entry name" value="SET"/>
    <property type="match status" value="1"/>
</dbReference>
<dbReference type="SMART" id="SM00508">
    <property type="entry name" value="PostSET"/>
    <property type="match status" value="1"/>
</dbReference>
<evidence type="ECO:0000256" key="2">
    <source>
        <dbReference type="ARBA" id="ARBA00022553"/>
    </source>
</evidence>
<feature type="domain" description="SET" evidence="15">
    <location>
        <begin position="1169"/>
        <end position="1285"/>
    </location>
</feature>
<dbReference type="GO" id="GO:0045944">
    <property type="term" value="P:positive regulation of transcription by RNA polymerase II"/>
    <property type="evidence" value="ECO:0007669"/>
    <property type="project" value="TreeGrafter"/>
</dbReference>
<feature type="compositionally biased region" description="Polar residues" evidence="14">
    <location>
        <begin position="68"/>
        <end position="81"/>
    </location>
</feature>
<dbReference type="InterPro" id="IPR046341">
    <property type="entry name" value="SET_dom_sf"/>
</dbReference>
<keyword evidence="12" id="KW-0804">Transcription</keyword>
<feature type="region of interest" description="Disordered" evidence="14">
    <location>
        <begin position="33"/>
        <end position="81"/>
    </location>
</feature>
<dbReference type="Pfam" id="PF13771">
    <property type="entry name" value="zf-HC5HC2H"/>
    <property type="match status" value="1"/>
</dbReference>
<gene>
    <name evidence="18" type="ORF">BpHYR1_017895</name>
</gene>
<dbReference type="GO" id="GO:0044666">
    <property type="term" value="C:MLL3/4 complex"/>
    <property type="evidence" value="ECO:0007669"/>
    <property type="project" value="TreeGrafter"/>
</dbReference>
<feature type="compositionally biased region" description="Low complexity" evidence="14">
    <location>
        <begin position="1099"/>
        <end position="1108"/>
    </location>
</feature>
<dbReference type="PROSITE" id="PS51543">
    <property type="entry name" value="FYRC"/>
    <property type="match status" value="1"/>
</dbReference>
<dbReference type="InterPro" id="IPR013083">
    <property type="entry name" value="Znf_RING/FYVE/PHD"/>
</dbReference>
<keyword evidence="19" id="KW-1185">Reference proteome</keyword>
<dbReference type="PROSITE" id="PS50868">
    <property type="entry name" value="POST_SET"/>
    <property type="match status" value="1"/>
</dbReference>
<keyword evidence="6" id="KW-0479">Metal-binding</keyword>
<dbReference type="Pfam" id="PF00856">
    <property type="entry name" value="SET"/>
    <property type="match status" value="1"/>
</dbReference>
<dbReference type="Pfam" id="PF05964">
    <property type="entry name" value="FYRN"/>
    <property type="match status" value="1"/>
</dbReference>
<feature type="region of interest" description="Disordered" evidence="14">
    <location>
        <begin position="259"/>
        <end position="292"/>
    </location>
</feature>
<dbReference type="Proteomes" id="UP000276133">
    <property type="component" value="Unassembled WGS sequence"/>
</dbReference>
<dbReference type="STRING" id="10195.A0A3M7SXH8"/>
<feature type="compositionally biased region" description="Basic and acidic residues" evidence="14">
    <location>
        <begin position="383"/>
        <end position="394"/>
    </location>
</feature>
<keyword evidence="13" id="KW-0539">Nucleus</keyword>
<keyword evidence="11" id="KW-0805">Transcription regulation</keyword>
<feature type="region of interest" description="Disordered" evidence="14">
    <location>
        <begin position="357"/>
        <end position="434"/>
    </location>
</feature>
<evidence type="ECO:0000256" key="8">
    <source>
        <dbReference type="ARBA" id="ARBA00022771"/>
    </source>
</evidence>
<evidence type="ECO:0000256" key="9">
    <source>
        <dbReference type="ARBA" id="ARBA00022833"/>
    </source>
</evidence>
<dbReference type="InterPro" id="IPR003616">
    <property type="entry name" value="Post-SET_dom"/>
</dbReference>
<dbReference type="SMART" id="SM00541">
    <property type="entry name" value="FYRN"/>
    <property type="match status" value="1"/>
</dbReference>
<dbReference type="OrthoDB" id="308383at2759"/>
<dbReference type="SUPFAM" id="SSF82199">
    <property type="entry name" value="SET domain"/>
    <property type="match status" value="1"/>
</dbReference>
<dbReference type="FunFam" id="3.30.40.10:FF:000002">
    <property type="entry name" value="Histone-lysine N-methyltransferase"/>
    <property type="match status" value="1"/>
</dbReference>
<dbReference type="InterPro" id="IPR003888">
    <property type="entry name" value="FYrich_N"/>
</dbReference>
<dbReference type="PANTHER" id="PTHR45888:SF6">
    <property type="entry name" value="HL01030P-RELATED"/>
    <property type="match status" value="1"/>
</dbReference>
<evidence type="ECO:0000259" key="17">
    <source>
        <dbReference type="PROSITE" id="PS51805"/>
    </source>
</evidence>
<dbReference type="Pfam" id="PF05965">
    <property type="entry name" value="FYRC"/>
    <property type="match status" value="1"/>
</dbReference>
<dbReference type="EC" id="2.1.1.43" evidence="18"/>
<evidence type="ECO:0000259" key="16">
    <source>
        <dbReference type="PROSITE" id="PS50868"/>
    </source>
</evidence>
<evidence type="ECO:0000256" key="1">
    <source>
        <dbReference type="ARBA" id="ARBA00004123"/>
    </source>
</evidence>
<evidence type="ECO:0000313" key="19">
    <source>
        <dbReference type="Proteomes" id="UP000276133"/>
    </source>
</evidence>
<dbReference type="GO" id="GO:0042800">
    <property type="term" value="F:histone H3K4 methyltransferase activity"/>
    <property type="evidence" value="ECO:0007669"/>
    <property type="project" value="TreeGrafter"/>
</dbReference>
<evidence type="ECO:0000256" key="3">
    <source>
        <dbReference type="ARBA" id="ARBA00022603"/>
    </source>
</evidence>
<keyword evidence="9" id="KW-0862">Zinc</keyword>
<sequence length="1309" mass="149846">MKSMYPKKNKKHKKFIFKSKIIFVYLQIYSINSTDRPSKSKKKPNKSSEDSGQAKSTKNKKRQKNDSENANLQSNQASSQPLVNQMSQFVQQNPQIMDPSKLNVNLNHRPLTTNSATKINEILMINSQNQQNQQQHQQSLTQNFHQLNSNSNVFIIPSTNQFNLQEAQSANVNKLPYREDNLKKILSIPGNELVINEAPMQNQNFNIHDLKNNIMVKNLLVSPNEQQQMSQQQPQSNSMQAISQNNNLKYLQLDGQIDEFDQPKGQPQMSASSHMVNSGENGQNFHKQESHFSSKLSNKVVINHELLNSYGITYNPTTQSSTYSQSSQDAQNFAIMNQSYVNKSDNTLLKQLLNTAPKNAVPEPKPEIKTENIPPSTQAANSEKVKKPKNEKPRSQKPKQQNKLLSDLKNKIESNISEDDNPRKRKNTKANQEMSNETLINRILDELKSFGLLSMCQPKIDHNDEIYQHVSLPEKDHLLKFRHYNLNHFGNMYNLKISIEPRQFKENILEDIENKITTYNKKTVQQSVKICSANLTRPPSVDTNRELMTDSSNRLHRLLESEATSEKMFDEDSNMTDYSGQVLLREPSSPRIDLQPNEIKKEATEPTLSGDMVKTTFKLSQKAGLNFKETVEKLSEILNIDMPGVVHLGKIVKYESKLDENLKPNTTQETMHTMQSLSSTKFSTCSFCEAFLNEEKENIDDIGHTVPTRSECVPKKEKRLLRWSRDLLKNMTKNDNGMQSEKFELLKANGYADSRTCVFCKQSGDLEQNGPCRLLSLDVDKWSHLNCALWSDEVYETMNGALINVELAYKKSLNLQCCYCHEKGASLRCFSPKCNCFYHFPCAVKDKCAFNQDKTIYCSTHSCKALNENRLGDLSVKRSVWIQRDEVAQIQSFMIRDFDESAYAIRIGSLVLHNIGQLLPHQLSTGLFNNRDYIYPVGYRATRIYWSTKSCFKRCQYLCSIEEVDGRPEFSVTITEESGDREIIVDKSPSDLWKRILERVELMRKHLDLVKLFPNYFSGEYMYGLAEPHVIRLVESLPGVETLTNYAFKFGKLQLLDMPLAINPTGSARSEPKLRTHFRKSRTLTCPTTVPNPVQRSESNASASGLNSNGLNLNQAADNVYDRVQDLSEDDDFVKMGADLDNNGMVAYSKQFVQSKSSQFRKLKAEWRQNVYLKKSKIQGLGLFAARDLEKNTMIIEYIGELIRNEVANRREKLYESQNRGIYMFRLNDELVVDATISGGLARYINHCCDPNCVAETVSVEKDQKIIIIANKKILKGEELTYDYQFEFEDESSKIQCLCGSANCKKWMN</sequence>
<dbReference type="PROSITE" id="PS51542">
    <property type="entry name" value="FYRN"/>
    <property type="match status" value="1"/>
</dbReference>
<keyword evidence="4 18" id="KW-0808">Transferase</keyword>
<keyword evidence="2" id="KW-0597">Phosphoprotein</keyword>
<evidence type="ECO:0000259" key="15">
    <source>
        <dbReference type="PROSITE" id="PS50280"/>
    </source>
</evidence>
<keyword evidence="10" id="KW-0156">Chromatin regulator</keyword>
<feature type="domain" description="Post-SET" evidence="16">
    <location>
        <begin position="1293"/>
        <end position="1309"/>
    </location>
</feature>
<evidence type="ECO:0000256" key="13">
    <source>
        <dbReference type="ARBA" id="ARBA00023242"/>
    </source>
</evidence>
<dbReference type="GO" id="GO:0003713">
    <property type="term" value="F:transcription coactivator activity"/>
    <property type="evidence" value="ECO:0007669"/>
    <property type="project" value="TreeGrafter"/>
</dbReference>
<dbReference type="PROSITE" id="PS51805">
    <property type="entry name" value="EPHD"/>
    <property type="match status" value="1"/>
</dbReference>
<keyword evidence="5" id="KW-0949">S-adenosyl-L-methionine</keyword>
<evidence type="ECO:0000256" key="6">
    <source>
        <dbReference type="ARBA" id="ARBA00022723"/>
    </source>
</evidence>
<dbReference type="GO" id="GO:0008270">
    <property type="term" value="F:zinc ion binding"/>
    <property type="evidence" value="ECO:0007669"/>
    <property type="project" value="UniProtKB-KW"/>
</dbReference>
<evidence type="ECO:0000256" key="12">
    <source>
        <dbReference type="ARBA" id="ARBA00023163"/>
    </source>
</evidence>
<keyword evidence="3 18" id="KW-0489">Methyltransferase</keyword>
<evidence type="ECO:0000256" key="7">
    <source>
        <dbReference type="ARBA" id="ARBA00022737"/>
    </source>
</evidence>
<evidence type="ECO:0000256" key="4">
    <source>
        <dbReference type="ARBA" id="ARBA00022679"/>
    </source>
</evidence>
<dbReference type="InterPro" id="IPR001214">
    <property type="entry name" value="SET_dom"/>
</dbReference>
<reference evidence="18 19" key="1">
    <citation type="journal article" date="2018" name="Sci. Rep.">
        <title>Genomic signatures of local adaptation to the degree of environmental predictability in rotifers.</title>
        <authorList>
            <person name="Franch-Gras L."/>
            <person name="Hahn C."/>
            <person name="Garcia-Roger E.M."/>
            <person name="Carmona M.J."/>
            <person name="Serra M."/>
            <person name="Gomez A."/>
        </authorList>
    </citation>
    <scope>NUCLEOTIDE SEQUENCE [LARGE SCALE GENOMIC DNA]</scope>
    <source>
        <strain evidence="18">HYR1</strain>
    </source>
</reference>
<dbReference type="FunFam" id="2.170.270.10:FF:000003">
    <property type="entry name" value="Histone-lysine N-methyltransferase"/>
    <property type="match status" value="1"/>
</dbReference>
<dbReference type="Gene3D" id="3.30.40.10">
    <property type="entry name" value="Zinc/RING finger domain, C3HC4 (zinc finger)"/>
    <property type="match status" value="1"/>
</dbReference>
<dbReference type="PANTHER" id="PTHR45888">
    <property type="entry name" value="HL01030P-RELATED"/>
    <property type="match status" value="1"/>
</dbReference>
<feature type="compositionally biased region" description="Polar residues" evidence="14">
    <location>
        <begin position="1085"/>
        <end position="1098"/>
    </location>
</feature>
<dbReference type="Gene3D" id="2.170.270.10">
    <property type="entry name" value="SET domain"/>
    <property type="match status" value="1"/>
</dbReference>
<proteinExistence type="predicted"/>
<feature type="domain" description="PHD-type" evidence="17">
    <location>
        <begin position="754"/>
        <end position="862"/>
    </location>
</feature>
<dbReference type="InterPro" id="IPR034732">
    <property type="entry name" value="EPHD"/>
</dbReference>
<keyword evidence="8" id="KW-0863">Zinc-finger</keyword>
<dbReference type="GO" id="GO:0032259">
    <property type="term" value="P:methylation"/>
    <property type="evidence" value="ECO:0007669"/>
    <property type="project" value="UniProtKB-KW"/>
</dbReference>